<dbReference type="PANTHER" id="PTHR21301:SF10">
    <property type="entry name" value="REVERSE TRANSCRIPTASE DOMAIN-CONTAINING PROTEIN"/>
    <property type="match status" value="1"/>
</dbReference>
<accession>A0A816USI9</accession>
<feature type="region of interest" description="Disordered" evidence="1">
    <location>
        <begin position="441"/>
        <end position="460"/>
    </location>
</feature>
<feature type="domain" description="Helix-turn-helix" evidence="2">
    <location>
        <begin position="250"/>
        <end position="308"/>
    </location>
</feature>
<comment type="caution">
    <text evidence="3">The sequence shown here is derived from an EMBL/GenBank/DDBJ whole genome shotgun (WGS) entry which is preliminary data.</text>
</comment>
<dbReference type="PANTHER" id="PTHR21301">
    <property type="entry name" value="REVERSE TRANSCRIPTASE"/>
    <property type="match status" value="1"/>
</dbReference>
<dbReference type="Pfam" id="PF26215">
    <property type="entry name" value="HTH_animal"/>
    <property type="match status" value="1"/>
</dbReference>
<evidence type="ECO:0000256" key="1">
    <source>
        <dbReference type="SAM" id="MobiDB-lite"/>
    </source>
</evidence>
<dbReference type="Proteomes" id="UP000663887">
    <property type="component" value="Unassembled WGS sequence"/>
</dbReference>
<evidence type="ECO:0000313" key="3">
    <source>
        <dbReference type="EMBL" id="CAF2111331.1"/>
    </source>
</evidence>
<evidence type="ECO:0000259" key="2">
    <source>
        <dbReference type="Pfam" id="PF26215"/>
    </source>
</evidence>
<dbReference type="EMBL" id="CAJNRG010009229">
    <property type="protein sequence ID" value="CAF2111331.1"/>
    <property type="molecule type" value="Genomic_DNA"/>
</dbReference>
<dbReference type="AlphaFoldDB" id="A0A816USI9"/>
<dbReference type="InterPro" id="IPR058912">
    <property type="entry name" value="HTH_animal"/>
</dbReference>
<protein>
    <recommendedName>
        <fullName evidence="2">Helix-turn-helix domain-containing protein</fullName>
    </recommendedName>
</protein>
<name>A0A816USI9_9BILA</name>
<sequence length="460" mass="53704">MKIDYEKKAEAYRQKTGAYIELDSNPLWSVFDKVIILLNDLRSKKYILSWQLGKMMPKRETVQLAYLYFIPKPHKAGTPLRPIVSSKNMPTTGISKFLDKIIRPIFDKHARSTTIIDGVDLIHRLEAYTTNGYLKPKTYLCTFDITDLYKMLPQEESLDILIEFLVQHGYQKVQNIPIDIIRKYVDDIFFTSNDSLESIDQVLDEANNFHPNIKRVQQIGRNVPFLDVFIQNSNGVLKTSLYHKEAAEPYVVPFGSDHPGHVFRNTVDTAITRAVRYSTTLSEFEEEIRQMKLMFLYNGYPSRHIDWRLTTLFSKYLSKYFILPMLNNSDDFDYLRHQLLTTSTDKIYNRTVKSSTTDQTSDKNMQNQLVQPTDNNEITKRKSLIIHKRHEQRLTQNQYHIQGLWMRTFHGTDVTNTALIVGTCLNRNLKQELMPKMIKSKRRAAISQETTTQHETGKQT</sequence>
<organism evidence="3 4">
    <name type="scientific">Rotaria magnacalcarata</name>
    <dbReference type="NCBI Taxonomy" id="392030"/>
    <lineage>
        <taxon>Eukaryota</taxon>
        <taxon>Metazoa</taxon>
        <taxon>Spiralia</taxon>
        <taxon>Gnathifera</taxon>
        <taxon>Rotifera</taxon>
        <taxon>Eurotatoria</taxon>
        <taxon>Bdelloidea</taxon>
        <taxon>Philodinida</taxon>
        <taxon>Philodinidae</taxon>
        <taxon>Rotaria</taxon>
    </lineage>
</organism>
<proteinExistence type="predicted"/>
<gene>
    <name evidence="3" type="ORF">XDN619_LOCUS20783</name>
</gene>
<evidence type="ECO:0000313" key="4">
    <source>
        <dbReference type="Proteomes" id="UP000663887"/>
    </source>
</evidence>
<reference evidence="3" key="1">
    <citation type="submission" date="2021-02" db="EMBL/GenBank/DDBJ databases">
        <authorList>
            <person name="Nowell W R."/>
        </authorList>
    </citation>
    <scope>NUCLEOTIDE SEQUENCE</scope>
</reference>